<keyword evidence="2" id="KW-1185">Reference proteome</keyword>
<organism evidence="1 2">
    <name type="scientific">Monascus purpureus</name>
    <name type="common">Red mold</name>
    <name type="synonym">Monascus anka</name>
    <dbReference type="NCBI Taxonomy" id="5098"/>
    <lineage>
        <taxon>Eukaryota</taxon>
        <taxon>Fungi</taxon>
        <taxon>Dikarya</taxon>
        <taxon>Ascomycota</taxon>
        <taxon>Pezizomycotina</taxon>
        <taxon>Eurotiomycetes</taxon>
        <taxon>Eurotiomycetidae</taxon>
        <taxon>Eurotiales</taxon>
        <taxon>Aspergillaceae</taxon>
        <taxon>Monascus</taxon>
    </lineage>
</organism>
<dbReference type="SUPFAM" id="SSF53335">
    <property type="entry name" value="S-adenosyl-L-methionine-dependent methyltransferases"/>
    <property type="match status" value="1"/>
</dbReference>
<gene>
    <name evidence="1" type="ORF">MPDQ_001215</name>
</gene>
<dbReference type="STRING" id="5098.A0A507R456"/>
<dbReference type="PANTHER" id="PTHR43591">
    <property type="entry name" value="METHYLTRANSFERASE"/>
    <property type="match status" value="1"/>
</dbReference>
<dbReference type="CDD" id="cd02440">
    <property type="entry name" value="AdoMet_MTases"/>
    <property type="match status" value="1"/>
</dbReference>
<evidence type="ECO:0008006" key="3">
    <source>
        <dbReference type="Google" id="ProtNLM"/>
    </source>
</evidence>
<evidence type="ECO:0000313" key="2">
    <source>
        <dbReference type="Proteomes" id="UP000319663"/>
    </source>
</evidence>
<dbReference type="AlphaFoldDB" id="A0A507R456"/>
<dbReference type="InterPro" id="IPR029063">
    <property type="entry name" value="SAM-dependent_MTases_sf"/>
</dbReference>
<comment type="caution">
    <text evidence="1">The sequence shown here is derived from an EMBL/GenBank/DDBJ whole genome shotgun (WGS) entry which is preliminary data.</text>
</comment>
<dbReference type="EMBL" id="VIFY01000013">
    <property type="protein sequence ID" value="TQB76013.1"/>
    <property type="molecule type" value="Genomic_DNA"/>
</dbReference>
<evidence type="ECO:0000313" key="1">
    <source>
        <dbReference type="EMBL" id="TQB76013.1"/>
    </source>
</evidence>
<accession>A0A507R456</accession>
<dbReference type="GO" id="GO:0008168">
    <property type="term" value="F:methyltransferase activity"/>
    <property type="evidence" value="ECO:0007669"/>
    <property type="project" value="TreeGrafter"/>
</dbReference>
<name>A0A507R456_MONPU</name>
<dbReference type="Pfam" id="PF13489">
    <property type="entry name" value="Methyltransf_23"/>
    <property type="match status" value="1"/>
</dbReference>
<dbReference type="OrthoDB" id="2013972at2759"/>
<sequence length="336" mass="38167">MADATAEEGNAPIIVDDTISELDSTFSDAGSDTTSLKSSVLKYRFEHGRRYHAFRDGRYLMPNDEKEQDRMDILSYLFILALDGKLFLAPIGDHPQRILDLGCGTGQWAIDVGDMLPSAQVIGNDLSPIQPSMVPPNVQFEVDDIESDWAFKTPFDFIHSRYMSSAVKSWPRLFQQTFEHLKPGGYFEFLDFDFNYRSDDGSVKETHDMYINAAEYIRAANILGQEPCPGPKLKAWAEDAGFVNIKERRLKIPSGPWPKDPTLKELGAWHQIQALEGIEAWTMGLFTRVLGWSPEEVQVHLAKARKDIQNPDLHGYVLLYVVYGQKPKEEKEKTFE</sequence>
<dbReference type="PANTHER" id="PTHR43591:SF24">
    <property type="entry name" value="2-METHOXY-6-POLYPRENYL-1,4-BENZOQUINOL METHYLASE, MITOCHONDRIAL"/>
    <property type="match status" value="1"/>
</dbReference>
<dbReference type="Proteomes" id="UP000319663">
    <property type="component" value="Unassembled WGS sequence"/>
</dbReference>
<protein>
    <recommendedName>
        <fullName evidence="3">Methyltransferase domain-containing protein</fullName>
    </recommendedName>
</protein>
<dbReference type="Gene3D" id="3.40.50.150">
    <property type="entry name" value="Vaccinia Virus protein VP39"/>
    <property type="match status" value="1"/>
</dbReference>
<proteinExistence type="predicted"/>
<reference evidence="1 2" key="1">
    <citation type="submission" date="2019-06" db="EMBL/GenBank/DDBJ databases">
        <title>Wine fermentation using esterase from Monascus purpureus.</title>
        <authorList>
            <person name="Geng C."/>
            <person name="Zhang Y."/>
        </authorList>
    </citation>
    <scope>NUCLEOTIDE SEQUENCE [LARGE SCALE GENOMIC DNA]</scope>
    <source>
        <strain evidence="1">HQ1</strain>
    </source>
</reference>